<dbReference type="Pfam" id="PF01270">
    <property type="entry name" value="Glyco_hydro_8"/>
    <property type="match status" value="1"/>
</dbReference>
<evidence type="ECO:0000256" key="2">
    <source>
        <dbReference type="ARBA" id="ARBA00009209"/>
    </source>
</evidence>
<evidence type="ECO:0000256" key="3">
    <source>
        <dbReference type="ARBA" id="ARBA00012601"/>
    </source>
</evidence>
<dbReference type="GO" id="GO:0008810">
    <property type="term" value="F:cellulase activity"/>
    <property type="evidence" value="ECO:0007669"/>
    <property type="project" value="UniProtKB-EC"/>
</dbReference>
<keyword evidence="7" id="KW-0624">Polysaccharide degradation</keyword>
<comment type="similarity">
    <text evidence="2">Belongs to the glycosyl hydrolase 8 (cellulase D) family.</text>
</comment>
<evidence type="ECO:0000256" key="6">
    <source>
        <dbReference type="ARBA" id="ARBA00023295"/>
    </source>
</evidence>
<evidence type="ECO:0000256" key="1">
    <source>
        <dbReference type="ARBA" id="ARBA00000966"/>
    </source>
</evidence>
<organism evidence="9 10">
    <name type="scientific">Roseinatronobacter ekhonensis</name>
    <dbReference type="NCBI Taxonomy" id="254356"/>
    <lineage>
        <taxon>Bacteria</taxon>
        <taxon>Pseudomonadati</taxon>
        <taxon>Pseudomonadota</taxon>
        <taxon>Alphaproteobacteria</taxon>
        <taxon>Rhodobacterales</taxon>
        <taxon>Paracoccaceae</taxon>
        <taxon>Roseinatronobacter</taxon>
    </lineage>
</organism>
<dbReference type="EC" id="3.2.1.4" evidence="3"/>
<evidence type="ECO:0000256" key="8">
    <source>
        <dbReference type="SAM" id="SignalP"/>
    </source>
</evidence>
<evidence type="ECO:0000256" key="5">
    <source>
        <dbReference type="ARBA" id="ARBA00023001"/>
    </source>
</evidence>
<keyword evidence="7" id="KW-0119">Carbohydrate metabolism</keyword>
<keyword evidence="5" id="KW-0136">Cellulose degradation</keyword>
<evidence type="ECO:0000256" key="4">
    <source>
        <dbReference type="ARBA" id="ARBA00022801"/>
    </source>
</evidence>
<feature type="signal peptide" evidence="8">
    <location>
        <begin position="1"/>
        <end position="23"/>
    </location>
</feature>
<dbReference type="GO" id="GO:0030245">
    <property type="term" value="P:cellulose catabolic process"/>
    <property type="evidence" value="ECO:0007669"/>
    <property type="project" value="UniProtKB-KW"/>
</dbReference>
<evidence type="ECO:0000313" key="10">
    <source>
        <dbReference type="Proteomes" id="UP000272908"/>
    </source>
</evidence>
<keyword evidence="6 9" id="KW-0326">Glycosidase</keyword>
<accession>A0A3B0MTU2</accession>
<proteinExistence type="inferred from homology"/>
<dbReference type="InterPro" id="IPR012341">
    <property type="entry name" value="6hp_glycosidase-like_sf"/>
</dbReference>
<dbReference type="Proteomes" id="UP000272908">
    <property type="component" value="Unassembled WGS sequence"/>
</dbReference>
<evidence type="ECO:0000256" key="7">
    <source>
        <dbReference type="ARBA" id="ARBA00023326"/>
    </source>
</evidence>
<reference evidence="10" key="1">
    <citation type="submission" date="2018-08" db="EMBL/GenBank/DDBJ databases">
        <authorList>
            <person name="Rodrigo-Torres L."/>
            <person name="Arahal R. D."/>
            <person name="Lucena T."/>
        </authorList>
    </citation>
    <scope>NUCLEOTIDE SEQUENCE [LARGE SCALE GENOMIC DNA]</scope>
    <source>
        <strain evidence="10">CECT 7235</strain>
    </source>
</reference>
<dbReference type="SUPFAM" id="SSF48208">
    <property type="entry name" value="Six-hairpin glycosidases"/>
    <property type="match status" value="1"/>
</dbReference>
<sequence>MKRRDFLTGTTATVLAGPMMAQAAQAQGVMEAFGQNARPLWQAWKERFVMPDGRVVDKLQGQASHSEGQGYGMVLASYFDDAEAFARMFQWTERNLAVRADPLLAWRWLPDTVNSVPDRNNASDGDLFYAWALVRAAAQFDNRAYLTRARDIAEALAETCIVAMPGAEGRTALLPAQFGFNKDTHISVNPSYYMPLAMREVAAVTGVSALAICAQHGEALIDQLAQTGLVPDWVDISETGVTASETLSQNTGYEALRVPLFMIWSRIPRHLAVRRMAALYARTVQPGVGVPTVIEPISGTVLESSGDAGYQAVAGLVTCSEGSGLGALIPPFTPDQPYYPATLHLFAMIAANETLPECVPL</sequence>
<dbReference type="EMBL" id="UIHC01000036">
    <property type="protein sequence ID" value="SUZ33069.1"/>
    <property type="molecule type" value="Genomic_DNA"/>
</dbReference>
<dbReference type="PRINTS" id="PR00735">
    <property type="entry name" value="GLHYDRLASE8"/>
</dbReference>
<gene>
    <name evidence="9" type="primary">celY</name>
    <name evidence="9" type="ORF">ROE7235_02837</name>
</gene>
<keyword evidence="10" id="KW-1185">Reference proteome</keyword>
<dbReference type="AlphaFoldDB" id="A0A3B0MTU2"/>
<dbReference type="Gene3D" id="1.50.10.10">
    <property type="match status" value="1"/>
</dbReference>
<dbReference type="InterPro" id="IPR002037">
    <property type="entry name" value="Glyco_hydro_8"/>
</dbReference>
<comment type="catalytic activity">
    <reaction evidence="1">
        <text>Endohydrolysis of (1-&gt;4)-beta-D-glucosidic linkages in cellulose, lichenin and cereal beta-D-glucans.</text>
        <dbReference type="EC" id="3.2.1.4"/>
    </reaction>
</comment>
<dbReference type="RefSeq" id="WP_245963977.1">
    <property type="nucleotide sequence ID" value="NZ_UIHC01000036.1"/>
</dbReference>
<keyword evidence="4 9" id="KW-0378">Hydrolase</keyword>
<evidence type="ECO:0000313" key="9">
    <source>
        <dbReference type="EMBL" id="SUZ33069.1"/>
    </source>
</evidence>
<name>A0A3B0MTU2_9RHOB</name>
<keyword evidence="8" id="KW-0732">Signal</keyword>
<dbReference type="InterPro" id="IPR008928">
    <property type="entry name" value="6-hairpin_glycosidase_sf"/>
</dbReference>
<protein>
    <recommendedName>
        <fullName evidence="3">cellulase</fullName>
        <ecNumber evidence="3">3.2.1.4</ecNumber>
    </recommendedName>
</protein>
<feature type="chain" id="PRO_5017431748" description="cellulase" evidence="8">
    <location>
        <begin position="24"/>
        <end position="361"/>
    </location>
</feature>